<proteinExistence type="predicted"/>
<organism evidence="1 2">
    <name type="scientific">Burkholderia contaminans</name>
    <dbReference type="NCBI Taxonomy" id="488447"/>
    <lineage>
        <taxon>Bacteria</taxon>
        <taxon>Pseudomonadati</taxon>
        <taxon>Pseudomonadota</taxon>
        <taxon>Betaproteobacteria</taxon>
        <taxon>Burkholderiales</taxon>
        <taxon>Burkholderiaceae</taxon>
        <taxon>Burkholderia</taxon>
        <taxon>Burkholderia cepacia complex</taxon>
    </lineage>
</organism>
<accession>A0A6P2Z800</accession>
<protein>
    <submittedName>
        <fullName evidence="1">Uncharacterized protein</fullName>
    </submittedName>
</protein>
<name>A0A6P2Z800_9BURK</name>
<gene>
    <name evidence="1" type="ORF">BCO71171_03703</name>
</gene>
<dbReference type="AlphaFoldDB" id="A0A6P2Z800"/>
<dbReference type="EMBL" id="CABVQT010000009">
    <property type="protein sequence ID" value="VWD27886.1"/>
    <property type="molecule type" value="Genomic_DNA"/>
</dbReference>
<reference evidence="1 2" key="1">
    <citation type="submission" date="2019-09" db="EMBL/GenBank/DDBJ databases">
        <authorList>
            <person name="Depoorter E."/>
        </authorList>
    </citation>
    <scope>NUCLEOTIDE SEQUENCE [LARGE SCALE GENOMIC DNA]</scope>
    <source>
        <strain evidence="1">R-71171</strain>
    </source>
</reference>
<dbReference type="Proteomes" id="UP000494182">
    <property type="component" value="Unassembled WGS sequence"/>
</dbReference>
<sequence>MNDPHAHYCSLPPKGAVAVHGRLCKAGRLRGRGAMLREFPATPLGAARREAE</sequence>
<evidence type="ECO:0000313" key="2">
    <source>
        <dbReference type="Proteomes" id="UP000494182"/>
    </source>
</evidence>
<evidence type="ECO:0000313" key="1">
    <source>
        <dbReference type="EMBL" id="VWD27886.1"/>
    </source>
</evidence>